<dbReference type="AlphaFoldDB" id="A0AAV4QFV3"/>
<gene>
    <name evidence="1" type="ORF">CDAR_250311</name>
</gene>
<protein>
    <submittedName>
        <fullName evidence="1">Uncharacterized protein</fullName>
    </submittedName>
</protein>
<keyword evidence="2" id="KW-1185">Reference proteome</keyword>
<accession>A0AAV4QFV3</accession>
<dbReference type="EMBL" id="BPLQ01004466">
    <property type="protein sequence ID" value="GIY08224.1"/>
    <property type="molecule type" value="Genomic_DNA"/>
</dbReference>
<comment type="caution">
    <text evidence="1">The sequence shown here is derived from an EMBL/GenBank/DDBJ whole genome shotgun (WGS) entry which is preliminary data.</text>
</comment>
<dbReference type="Proteomes" id="UP001054837">
    <property type="component" value="Unassembled WGS sequence"/>
</dbReference>
<organism evidence="1 2">
    <name type="scientific">Caerostris darwini</name>
    <dbReference type="NCBI Taxonomy" id="1538125"/>
    <lineage>
        <taxon>Eukaryota</taxon>
        <taxon>Metazoa</taxon>
        <taxon>Ecdysozoa</taxon>
        <taxon>Arthropoda</taxon>
        <taxon>Chelicerata</taxon>
        <taxon>Arachnida</taxon>
        <taxon>Araneae</taxon>
        <taxon>Araneomorphae</taxon>
        <taxon>Entelegynae</taxon>
        <taxon>Araneoidea</taxon>
        <taxon>Araneidae</taxon>
        <taxon>Caerostris</taxon>
    </lineage>
</organism>
<name>A0AAV4QFV3_9ARAC</name>
<proteinExistence type="predicted"/>
<reference evidence="1 2" key="1">
    <citation type="submission" date="2021-06" db="EMBL/GenBank/DDBJ databases">
        <title>Caerostris darwini draft genome.</title>
        <authorList>
            <person name="Kono N."/>
            <person name="Arakawa K."/>
        </authorList>
    </citation>
    <scope>NUCLEOTIDE SEQUENCE [LARGE SCALE GENOMIC DNA]</scope>
</reference>
<evidence type="ECO:0000313" key="2">
    <source>
        <dbReference type="Proteomes" id="UP001054837"/>
    </source>
</evidence>
<sequence length="158" mass="17827">MRLFSLSITACLISSKNRGLSIRKNKVRGRKGFAFSTGGVTEREGTIDWFSGGETFIIGLFPLSPLLWSGVLSERKTLPFPRQRPRFSANGHSIKVQEAFPPRLGRNTFSISLTALRRIIYPWLSRNNFRHTYRNTVPGGELLTKVNYAPDQTPKGRS</sequence>
<evidence type="ECO:0000313" key="1">
    <source>
        <dbReference type="EMBL" id="GIY08224.1"/>
    </source>
</evidence>